<name>A0AAE0CF72_9CHLO</name>
<dbReference type="EMBL" id="LGRX02024992">
    <property type="protein sequence ID" value="KAK3253124.1"/>
    <property type="molecule type" value="Genomic_DNA"/>
</dbReference>
<gene>
    <name evidence="1" type="ORF">CYMTET_37607</name>
</gene>
<reference evidence="1 2" key="1">
    <citation type="journal article" date="2015" name="Genome Biol. Evol.">
        <title>Comparative Genomics of a Bacterivorous Green Alga Reveals Evolutionary Causalities and Consequences of Phago-Mixotrophic Mode of Nutrition.</title>
        <authorList>
            <person name="Burns J.A."/>
            <person name="Paasch A."/>
            <person name="Narechania A."/>
            <person name="Kim E."/>
        </authorList>
    </citation>
    <scope>NUCLEOTIDE SEQUENCE [LARGE SCALE GENOMIC DNA]</scope>
    <source>
        <strain evidence="1 2">PLY_AMNH</strain>
    </source>
</reference>
<dbReference type="AlphaFoldDB" id="A0AAE0CF72"/>
<sequence length="145" mass="15756">MLFVGSEAKYDVETDISFYYQVTTDVPSAASTPAVSTDARASTTKSCWTARVRCTTSQTFAELFLTNLRNATETASTRVLSLSGGSHAGAAVAMVDANYSIIGDDALSEHVYENVYFNEEDNVFVTEFLNNVRAEIAWKRLEGGG</sequence>
<evidence type="ECO:0000313" key="1">
    <source>
        <dbReference type="EMBL" id="KAK3253124.1"/>
    </source>
</evidence>
<organism evidence="1 2">
    <name type="scientific">Cymbomonas tetramitiformis</name>
    <dbReference type="NCBI Taxonomy" id="36881"/>
    <lineage>
        <taxon>Eukaryota</taxon>
        <taxon>Viridiplantae</taxon>
        <taxon>Chlorophyta</taxon>
        <taxon>Pyramimonadophyceae</taxon>
        <taxon>Pyramimonadales</taxon>
        <taxon>Pyramimonadaceae</taxon>
        <taxon>Cymbomonas</taxon>
    </lineage>
</organism>
<comment type="caution">
    <text evidence="1">The sequence shown here is derived from an EMBL/GenBank/DDBJ whole genome shotgun (WGS) entry which is preliminary data.</text>
</comment>
<protein>
    <submittedName>
        <fullName evidence="1">Uncharacterized protein</fullName>
    </submittedName>
</protein>
<accession>A0AAE0CF72</accession>
<evidence type="ECO:0000313" key="2">
    <source>
        <dbReference type="Proteomes" id="UP001190700"/>
    </source>
</evidence>
<keyword evidence="2" id="KW-1185">Reference proteome</keyword>
<proteinExistence type="predicted"/>
<dbReference type="Proteomes" id="UP001190700">
    <property type="component" value="Unassembled WGS sequence"/>
</dbReference>